<dbReference type="Proteomes" id="UP000323257">
    <property type="component" value="Unassembled WGS sequence"/>
</dbReference>
<dbReference type="GO" id="GO:0022857">
    <property type="term" value="F:transmembrane transporter activity"/>
    <property type="evidence" value="ECO:0007669"/>
    <property type="project" value="InterPro"/>
</dbReference>
<feature type="transmembrane region" description="Helical" evidence="6">
    <location>
        <begin position="206"/>
        <end position="224"/>
    </location>
</feature>
<comment type="caution">
    <text evidence="7">The sequence shown here is derived from an EMBL/GenBank/DDBJ whole genome shotgun (WGS) entry which is preliminary data.</text>
</comment>
<gene>
    <name evidence="7" type="ORF">BCM02_12154</name>
</gene>
<evidence type="ECO:0000256" key="4">
    <source>
        <dbReference type="ARBA" id="ARBA00022989"/>
    </source>
</evidence>
<dbReference type="InterPro" id="IPR001851">
    <property type="entry name" value="ABC_transp_permease"/>
</dbReference>
<feature type="transmembrane region" description="Helical" evidence="6">
    <location>
        <begin position="334"/>
        <end position="356"/>
    </location>
</feature>
<keyword evidence="4 6" id="KW-1133">Transmembrane helix</keyword>
<feature type="transmembrane region" description="Helical" evidence="6">
    <location>
        <begin position="291"/>
        <end position="314"/>
    </location>
</feature>
<dbReference type="AlphaFoldDB" id="A0A5S5BP09"/>
<evidence type="ECO:0000256" key="3">
    <source>
        <dbReference type="ARBA" id="ARBA00022692"/>
    </source>
</evidence>
<evidence type="ECO:0000256" key="6">
    <source>
        <dbReference type="SAM" id="Phobius"/>
    </source>
</evidence>
<evidence type="ECO:0000313" key="8">
    <source>
        <dbReference type="Proteomes" id="UP000323257"/>
    </source>
</evidence>
<organism evidence="7 8">
    <name type="scientific">Paenibacillus methanolicus</name>
    <dbReference type="NCBI Taxonomy" id="582686"/>
    <lineage>
        <taxon>Bacteria</taxon>
        <taxon>Bacillati</taxon>
        <taxon>Bacillota</taxon>
        <taxon>Bacilli</taxon>
        <taxon>Bacillales</taxon>
        <taxon>Paenibacillaceae</taxon>
        <taxon>Paenibacillus</taxon>
    </lineage>
</organism>
<keyword evidence="5 6" id="KW-0472">Membrane</keyword>
<accession>A0A5S5BP09</accession>
<protein>
    <submittedName>
        <fullName evidence="7">Simple sugar transport system permease protein</fullName>
    </submittedName>
</protein>
<feature type="transmembrane region" description="Helical" evidence="6">
    <location>
        <begin position="119"/>
        <end position="144"/>
    </location>
</feature>
<feature type="transmembrane region" description="Helical" evidence="6">
    <location>
        <begin position="95"/>
        <end position="113"/>
    </location>
</feature>
<keyword evidence="7" id="KW-0813">Transport</keyword>
<feature type="transmembrane region" description="Helical" evidence="6">
    <location>
        <begin position="258"/>
        <end position="279"/>
    </location>
</feature>
<dbReference type="CDD" id="cd06580">
    <property type="entry name" value="TM_PBP1_transp_TpRbsC_like"/>
    <property type="match status" value="1"/>
</dbReference>
<evidence type="ECO:0000313" key="7">
    <source>
        <dbReference type="EMBL" id="TYP68018.1"/>
    </source>
</evidence>
<evidence type="ECO:0000256" key="2">
    <source>
        <dbReference type="ARBA" id="ARBA00022475"/>
    </source>
</evidence>
<dbReference type="EMBL" id="VNHS01000021">
    <property type="protein sequence ID" value="TYP68018.1"/>
    <property type="molecule type" value="Genomic_DNA"/>
</dbReference>
<dbReference type="Pfam" id="PF02653">
    <property type="entry name" value="BPD_transp_2"/>
    <property type="match status" value="1"/>
</dbReference>
<keyword evidence="7" id="KW-0762">Sugar transport</keyword>
<reference evidence="7 8" key="1">
    <citation type="submission" date="2019-07" db="EMBL/GenBank/DDBJ databases">
        <title>Genomic Encyclopedia of Type Strains, Phase III (KMG-III): the genomes of soil and plant-associated and newly described type strains.</title>
        <authorList>
            <person name="Whitman W."/>
        </authorList>
    </citation>
    <scope>NUCLEOTIDE SEQUENCE [LARGE SCALE GENOMIC DNA]</scope>
    <source>
        <strain evidence="7 8">BL24</strain>
    </source>
</reference>
<proteinExistence type="predicted"/>
<dbReference type="RefSeq" id="WP_148933568.1">
    <property type="nucleotide sequence ID" value="NZ_VNHS01000021.1"/>
</dbReference>
<keyword evidence="3 6" id="KW-0812">Transmembrane</keyword>
<dbReference type="OrthoDB" id="45037at2"/>
<feature type="transmembrane region" description="Helical" evidence="6">
    <location>
        <begin position="25"/>
        <end position="50"/>
    </location>
</feature>
<keyword evidence="2" id="KW-1003">Cell membrane</keyword>
<dbReference type="PANTHER" id="PTHR47089">
    <property type="entry name" value="ABC TRANSPORTER, PERMEASE PROTEIN"/>
    <property type="match status" value="1"/>
</dbReference>
<comment type="subcellular location">
    <subcellularLocation>
        <location evidence="1">Cell membrane</location>
        <topology evidence="1">Multi-pass membrane protein</topology>
    </subcellularLocation>
</comment>
<dbReference type="GO" id="GO:0005886">
    <property type="term" value="C:plasma membrane"/>
    <property type="evidence" value="ECO:0007669"/>
    <property type="project" value="UniProtKB-SubCell"/>
</dbReference>
<name>A0A5S5BP09_9BACL</name>
<evidence type="ECO:0000256" key="1">
    <source>
        <dbReference type="ARBA" id="ARBA00004651"/>
    </source>
</evidence>
<evidence type="ECO:0000256" key="5">
    <source>
        <dbReference type="ARBA" id="ARBA00023136"/>
    </source>
</evidence>
<feature type="transmembrane region" description="Helical" evidence="6">
    <location>
        <begin position="70"/>
        <end position="88"/>
    </location>
</feature>
<dbReference type="PANTHER" id="PTHR47089:SF1">
    <property type="entry name" value="GUANOSINE ABC TRANSPORTER PERMEASE PROTEIN NUPP"/>
    <property type="match status" value="1"/>
</dbReference>
<keyword evidence="8" id="KW-1185">Reference proteome</keyword>
<sequence length="376" mass="39987">MESPEKQYNKALGKGIKIFTKSSSLVPIVAIILGLITGALVMLAGGYNPLVAYGALFGKLIESPYDIGETIRAITPLIFTGLSVAFAFRTGLFNIGAEGQFVMGMLGATLIGVKLDLPWFIHAPLAMVGGAVLGGIWAGIVGYLKAKRGVNEVISSIMMNWIGLYFANYVIGTWLSEKGQQKSNEVHESASWSIGWLSEMMDHARMHGGTIVALICVFLFYILLWKTKQGYELRAVGLNPDAAHYAGMNVGRTVVKSMFIAGAFAGLGGAFEVLGVFGYQTISSASPGYGFDGIAVSLLGGNTPVGILLAAILFGGLTYGSGGMSFEADVPTEVVRIVIGAIIFFIASHGIVRMVMKPFSFRRNKPTDGSKEASRT</sequence>